<sequence>MEKKINPISKAFDYVRGVESGEISLGLVAKLSVKRFQNDLERGADRGLVFDENAAQVALDFFECLCFTKGKWKGKPFSLEPWQAFIVANVFGWKDVVTGNRRFTEIYIEVPKKNGKTELAAGIGLYMLVLDEENTPEVYAAAYTRDQAGICFKAAKSMARQSEYIRNELDIFANSIYCDYNEGSMLAVSHDANNTEGKHSSCVIFDEYHVHKTDDVKTSLRSGMAAREQPIFFTITTAGANRQLPCYSYRTECIVVLEDHYERDNLFAMIFNLDEGDSWEDPEMWAKANPNYGVSVRPKFLEDEFKKAKKNGREEVEFKTKHLNMWVDSAVTWIPSETWKKLAKPDFAPEEGAVCYAGLDLGYARDIASFALYFPDYDFLAVKHYCSEHAAEYASRPANINYLDWVKAGYLIATPGMTTNYEYIFNDIVEAASTFDFRFLGYDPFSAQMLKQKLEAELGTTYAAVQKEDGSINYDYHNKVQAFRQGFISMGPATKLFEETVLNEKLFHDGNPITAWMLGNVALATDAAGNIKPVKDKSNGKIDGIVASIMALGEYSIWHLTTDTYANSKTYGIY</sequence>
<dbReference type="InterPro" id="IPR046461">
    <property type="entry name" value="TerL_ATPase"/>
</dbReference>
<dbReference type="InterPro" id="IPR027417">
    <property type="entry name" value="P-loop_NTPase"/>
</dbReference>
<evidence type="ECO:0000313" key="3">
    <source>
        <dbReference type="EMBL" id="SDE82933.1"/>
    </source>
</evidence>
<evidence type="ECO:0000259" key="2">
    <source>
        <dbReference type="Pfam" id="PF20441"/>
    </source>
</evidence>
<proteinExistence type="predicted"/>
<gene>
    <name evidence="3" type="ORF">SAMN04487996_107117</name>
</gene>
<dbReference type="Proteomes" id="UP000198748">
    <property type="component" value="Unassembled WGS sequence"/>
</dbReference>
<reference evidence="4" key="1">
    <citation type="submission" date="2016-10" db="EMBL/GenBank/DDBJ databases">
        <authorList>
            <person name="Varghese N."/>
            <person name="Submissions S."/>
        </authorList>
    </citation>
    <scope>NUCLEOTIDE SEQUENCE [LARGE SCALE GENOMIC DNA]</scope>
    <source>
        <strain evidence="4">DSM 25329</strain>
    </source>
</reference>
<dbReference type="STRING" id="659014.SAMN04487996_107117"/>
<dbReference type="GO" id="GO:0004519">
    <property type="term" value="F:endonuclease activity"/>
    <property type="evidence" value="ECO:0007669"/>
    <property type="project" value="InterPro"/>
</dbReference>
<evidence type="ECO:0000259" key="1">
    <source>
        <dbReference type="Pfam" id="PF03354"/>
    </source>
</evidence>
<organism evidence="3 4">
    <name type="scientific">Dyadobacter soli</name>
    <dbReference type="NCBI Taxonomy" id="659014"/>
    <lineage>
        <taxon>Bacteria</taxon>
        <taxon>Pseudomonadati</taxon>
        <taxon>Bacteroidota</taxon>
        <taxon>Cytophagia</taxon>
        <taxon>Cytophagales</taxon>
        <taxon>Spirosomataceae</taxon>
        <taxon>Dyadobacter</taxon>
    </lineage>
</organism>
<dbReference type="InterPro" id="IPR046462">
    <property type="entry name" value="TerL_nuclease"/>
</dbReference>
<dbReference type="AlphaFoldDB" id="A0A1G7G491"/>
<dbReference type="Pfam" id="PF03354">
    <property type="entry name" value="TerL_ATPase"/>
    <property type="match status" value="1"/>
</dbReference>
<dbReference type="EMBL" id="FNAN01000007">
    <property type="protein sequence ID" value="SDE82933.1"/>
    <property type="molecule type" value="Genomic_DNA"/>
</dbReference>
<feature type="domain" description="Terminase large subunit-like ATPase" evidence="1">
    <location>
        <begin position="81"/>
        <end position="248"/>
    </location>
</feature>
<dbReference type="PANTHER" id="PTHR41287:SF1">
    <property type="entry name" value="PROTEIN YMFN"/>
    <property type="match status" value="1"/>
</dbReference>
<dbReference type="InterPro" id="IPR005021">
    <property type="entry name" value="Terminase_largesu-like"/>
</dbReference>
<protein>
    <submittedName>
        <fullName evidence="3">Phage terminase-like protein, large subunit, contains N-terminal HTH domain</fullName>
    </submittedName>
</protein>
<dbReference type="Gene3D" id="3.40.50.300">
    <property type="entry name" value="P-loop containing nucleotide triphosphate hydrolases"/>
    <property type="match status" value="1"/>
</dbReference>
<feature type="domain" description="Terminase large subunit-like endonuclease" evidence="2">
    <location>
        <begin position="263"/>
        <end position="555"/>
    </location>
</feature>
<evidence type="ECO:0000313" key="4">
    <source>
        <dbReference type="Proteomes" id="UP000198748"/>
    </source>
</evidence>
<dbReference type="OrthoDB" id="9760250at2"/>
<keyword evidence="4" id="KW-1185">Reference proteome</keyword>
<dbReference type="Pfam" id="PF20441">
    <property type="entry name" value="TerL_nuclease"/>
    <property type="match status" value="1"/>
</dbReference>
<dbReference type="PANTHER" id="PTHR41287">
    <property type="match status" value="1"/>
</dbReference>
<name>A0A1G7G491_9BACT</name>
<accession>A0A1G7G491</accession>
<dbReference type="RefSeq" id="WP_090150158.1">
    <property type="nucleotide sequence ID" value="NZ_FNAN01000007.1"/>
</dbReference>